<reference evidence="3 4" key="1">
    <citation type="submission" date="2016-10" db="EMBL/GenBank/DDBJ databases">
        <authorList>
            <person name="Varghese N."/>
            <person name="Submissions S."/>
        </authorList>
    </citation>
    <scope>NUCLEOTIDE SEQUENCE [LARGE SCALE GENOMIC DNA]</scope>
    <source>
        <strain evidence="3 4">DSM 16525</strain>
    </source>
</reference>
<dbReference type="AlphaFoldDB" id="A0A511T221"/>
<dbReference type="EMBL" id="FOIB01000006">
    <property type="protein sequence ID" value="SEU22102.1"/>
    <property type="molecule type" value="Genomic_DNA"/>
</dbReference>
<reference evidence="2 5" key="2">
    <citation type="submission" date="2019-07" db="EMBL/GenBank/DDBJ databases">
        <title>Whole genome shotgun sequence of Myxococcus fulvus NBRC 100333.</title>
        <authorList>
            <person name="Hosoyama A."/>
            <person name="Uohara A."/>
            <person name="Ohji S."/>
            <person name="Ichikawa N."/>
        </authorList>
    </citation>
    <scope>NUCLEOTIDE SEQUENCE [LARGE SCALE GENOMIC DNA]</scope>
    <source>
        <strain evidence="2 5">NBRC 100333</strain>
    </source>
</reference>
<dbReference type="Proteomes" id="UP000321514">
    <property type="component" value="Unassembled WGS sequence"/>
</dbReference>
<name>A0A511T221_MYXFU</name>
<keyword evidence="4" id="KW-1185">Reference proteome</keyword>
<accession>A0A511T221</accession>
<evidence type="ECO:0000313" key="2">
    <source>
        <dbReference type="EMBL" id="GEN08209.1"/>
    </source>
</evidence>
<dbReference type="STRING" id="1334629.MFUL124B02_29530"/>
<feature type="transmembrane region" description="Helical" evidence="1">
    <location>
        <begin position="60"/>
        <end position="77"/>
    </location>
</feature>
<keyword evidence="1" id="KW-1133">Transmembrane helix</keyword>
<evidence type="ECO:0000313" key="4">
    <source>
        <dbReference type="Proteomes" id="UP000183760"/>
    </source>
</evidence>
<dbReference type="Proteomes" id="UP000183760">
    <property type="component" value="Unassembled WGS sequence"/>
</dbReference>
<dbReference type="RefSeq" id="WP_074956307.1">
    <property type="nucleotide sequence ID" value="NZ_BJXR01000027.1"/>
</dbReference>
<proteinExistence type="predicted"/>
<keyword evidence="1" id="KW-0472">Membrane</keyword>
<dbReference type="EMBL" id="BJXR01000027">
    <property type="protein sequence ID" value="GEN08209.1"/>
    <property type="molecule type" value="Genomic_DNA"/>
</dbReference>
<evidence type="ECO:0000313" key="5">
    <source>
        <dbReference type="Proteomes" id="UP000321514"/>
    </source>
</evidence>
<sequence length="83" mass="8503">MAAEPVPQGSTARRVPGVSLVLGLLAALLPKCPVCIATYLSLLGVTVGVAGAVGTLLRPAGFALVALSLGVLIARRWRRRRSG</sequence>
<gene>
    <name evidence="2" type="ORF">MFU01_32460</name>
    <name evidence="3" type="ORF">SAMN05443572_106366</name>
</gene>
<organism evidence="2 5">
    <name type="scientific">Myxococcus fulvus</name>
    <dbReference type="NCBI Taxonomy" id="33"/>
    <lineage>
        <taxon>Bacteria</taxon>
        <taxon>Pseudomonadati</taxon>
        <taxon>Myxococcota</taxon>
        <taxon>Myxococcia</taxon>
        <taxon>Myxococcales</taxon>
        <taxon>Cystobacterineae</taxon>
        <taxon>Myxococcaceae</taxon>
        <taxon>Myxococcus</taxon>
    </lineage>
</organism>
<evidence type="ECO:0000313" key="3">
    <source>
        <dbReference type="EMBL" id="SEU22102.1"/>
    </source>
</evidence>
<protein>
    <submittedName>
        <fullName evidence="2">Uncharacterized protein</fullName>
    </submittedName>
</protein>
<comment type="caution">
    <text evidence="2">The sequence shown here is derived from an EMBL/GenBank/DDBJ whole genome shotgun (WGS) entry which is preliminary data.</text>
</comment>
<evidence type="ECO:0000256" key="1">
    <source>
        <dbReference type="SAM" id="Phobius"/>
    </source>
</evidence>
<keyword evidence="1" id="KW-0812">Transmembrane</keyword>